<accession>A0A239AH30</accession>
<name>A0A239AH30_9FLAO</name>
<dbReference type="Gene3D" id="3.90.550.10">
    <property type="entry name" value="Spore Coat Polysaccharide Biosynthesis Protein SpsA, Chain A"/>
    <property type="match status" value="1"/>
</dbReference>
<evidence type="ECO:0008006" key="3">
    <source>
        <dbReference type="Google" id="ProtNLM"/>
    </source>
</evidence>
<dbReference type="EMBL" id="FZNY01000004">
    <property type="protein sequence ID" value="SNR94850.1"/>
    <property type="molecule type" value="Genomic_DNA"/>
</dbReference>
<sequence>MKTEKTAILIFAQSAQKEAANKPFKNAAHLFTQLNNHTIATVQKSNLPYFRITEEEQTGNTFGERLTNAIQSIYDKGYDNVITIGNDTPNLQVHHIVEAAQKLESHKFILGPSKDGGFYLIGLHKSKFDPAQFIELPWQTNSLSDKLLSLTSENENIIILQALTDIDTVFDIEKMLQKEPKLTNSVLKQTLQAIVTTTTNARKDIQNFIHSFILNNILNKGSPSPHLL</sequence>
<evidence type="ECO:0000313" key="1">
    <source>
        <dbReference type="EMBL" id="SNR94850.1"/>
    </source>
</evidence>
<gene>
    <name evidence="1" type="ORF">SAMN06265376_104428</name>
</gene>
<dbReference type="InterPro" id="IPR018641">
    <property type="entry name" value="Trfase_1_rSAM/seldom-assoc"/>
</dbReference>
<dbReference type="Proteomes" id="UP000198379">
    <property type="component" value="Unassembled WGS sequence"/>
</dbReference>
<dbReference type="PANTHER" id="PTHR36529:SF1">
    <property type="entry name" value="GLYCOSYLTRANSFERASE"/>
    <property type="match status" value="1"/>
</dbReference>
<proteinExistence type="predicted"/>
<protein>
    <recommendedName>
        <fullName evidence="3">Glycosyltransferase</fullName>
    </recommendedName>
</protein>
<keyword evidence="2" id="KW-1185">Reference proteome</keyword>
<organism evidence="1 2">
    <name type="scientific">Dokdonia pacifica</name>
    <dbReference type="NCBI Taxonomy" id="1627892"/>
    <lineage>
        <taxon>Bacteria</taxon>
        <taxon>Pseudomonadati</taxon>
        <taxon>Bacteroidota</taxon>
        <taxon>Flavobacteriia</taxon>
        <taxon>Flavobacteriales</taxon>
        <taxon>Flavobacteriaceae</taxon>
        <taxon>Dokdonia</taxon>
    </lineage>
</organism>
<dbReference type="AlphaFoldDB" id="A0A239AH30"/>
<evidence type="ECO:0000313" key="2">
    <source>
        <dbReference type="Proteomes" id="UP000198379"/>
    </source>
</evidence>
<dbReference type="SUPFAM" id="SSF53448">
    <property type="entry name" value="Nucleotide-diphospho-sugar transferases"/>
    <property type="match status" value="1"/>
</dbReference>
<dbReference type="PANTHER" id="PTHR36529">
    <property type="entry name" value="SLL1095 PROTEIN"/>
    <property type="match status" value="1"/>
</dbReference>
<reference evidence="1 2" key="1">
    <citation type="submission" date="2017-06" db="EMBL/GenBank/DDBJ databases">
        <authorList>
            <person name="Kim H.J."/>
            <person name="Triplett B.A."/>
        </authorList>
    </citation>
    <scope>NUCLEOTIDE SEQUENCE [LARGE SCALE GENOMIC DNA]</scope>
    <source>
        <strain evidence="1 2">DSM 25597</strain>
    </source>
</reference>
<dbReference type="RefSeq" id="WP_179218178.1">
    <property type="nucleotide sequence ID" value="NZ_BMEP01000008.1"/>
</dbReference>
<dbReference type="InterPro" id="IPR029044">
    <property type="entry name" value="Nucleotide-diphossugar_trans"/>
</dbReference>
<dbReference type="Pfam" id="PF09837">
    <property type="entry name" value="DUF2064"/>
    <property type="match status" value="1"/>
</dbReference>